<sequence>MRPGDSDDSLAGIQIFPLHLGRNRIPPRAVGCSVHRPDLVQQIRHLPDLFHKLGQAEAGQLLAGRVGGLDLLARRAGSQAGQDVAPQTREEKAKDRIARLRRPEGHVPARRQHLGHQGAQVGLGGSGHGAARLQGGHGAVDGGLHGGVVGLEDGHDARCLRLPRRPHVPLQEVLALQQHGPHGDDALDRGRHLVDAGLVEAEHLRDLLGADGRGLREDVHEHLGVYLGRRRPRLGVVGALDVAPLHLGRDLGRRRPPGRLGHRQVVLLVPELLAEPLGLVRDGRFDQLRGRNLEQVVDVVAQHDVDEPIQGLDPVDHAAVAQLVLDQIPDLVVPERRAQLGQEGRHGREELFVGEAAHFELPLRDVHVQDLADQVVHRVPLLERTLQLVLDVAGPEHEHPKVCLRRRIPHRRPHLEIEGLGEGGLLLHVLLGRDLVLLVDGQLVHDDAVVWNQPVEAGLDGCRRSGAGGGGGGSPTALAGRRRGRREHLRRIRGRDEAARRRLGVSGHALAHELAVLDALAVERGRRIVRRLLDGVEDGVQLHHLHQHDLDEGVGVPRLPGDERVVEDRVRLRERRVQRRGHGVPVGRGQPGEDVFKGDEDVLCLVDQVLQLGVVELRRGQPVAAELPVVVPVLGALVDAVEHLVGVAEDEEGAEERADRGHFLDGARLPLLEPADPEERGGDEEDLFPGKQLDHGVKGRVPDAVDAEAEGVELEHNLPPGAPAPPRLDLGGRLVVAHGRRVVQVARGGGGVGMGHQRLGRLPGDDALPPSALHGGLVSKLLPPPLRLGHALLHLRLHLRNLLLAPLLGRLGDLLGLVDLLGAAGHDFGQVALPRLLRRQRALLRGCLPAGRRLGQGSPQADLFGVSGPVGQASAAVLQEVCPANVLRGVLALVAVAAAGRLDGRAARVGGRDGVAA</sequence>
<accession>A0A9P8QSY4</accession>
<protein>
    <submittedName>
        <fullName evidence="2">Uncharacterized protein</fullName>
    </submittedName>
</protein>
<reference evidence="2" key="1">
    <citation type="submission" date="2021-08" db="EMBL/GenBank/DDBJ databases">
        <title>Chromosome-Level Trichoderma cornu-damae using Hi-C Data.</title>
        <authorList>
            <person name="Kim C.S."/>
        </authorList>
    </citation>
    <scope>NUCLEOTIDE SEQUENCE</scope>
    <source>
        <strain evidence="2">KA19-0412C</strain>
    </source>
</reference>
<dbReference type="AlphaFoldDB" id="A0A9P8QSY4"/>
<proteinExistence type="predicted"/>
<comment type="caution">
    <text evidence="2">The sequence shown here is derived from an EMBL/GenBank/DDBJ whole genome shotgun (WGS) entry which is preliminary data.</text>
</comment>
<evidence type="ECO:0000313" key="3">
    <source>
        <dbReference type="Proteomes" id="UP000827724"/>
    </source>
</evidence>
<feature type="region of interest" description="Disordered" evidence="1">
    <location>
        <begin position="462"/>
        <end position="486"/>
    </location>
</feature>
<gene>
    <name evidence="2" type="ORF">Trco_004486</name>
</gene>
<dbReference type="Proteomes" id="UP000827724">
    <property type="component" value="Unassembled WGS sequence"/>
</dbReference>
<dbReference type="EMBL" id="JAIWOZ010000003">
    <property type="protein sequence ID" value="KAH6608173.1"/>
    <property type="molecule type" value="Genomic_DNA"/>
</dbReference>
<name>A0A9P8QSY4_9HYPO</name>
<evidence type="ECO:0000256" key="1">
    <source>
        <dbReference type="SAM" id="MobiDB-lite"/>
    </source>
</evidence>
<organism evidence="2 3">
    <name type="scientific">Trichoderma cornu-damae</name>
    <dbReference type="NCBI Taxonomy" id="654480"/>
    <lineage>
        <taxon>Eukaryota</taxon>
        <taxon>Fungi</taxon>
        <taxon>Dikarya</taxon>
        <taxon>Ascomycota</taxon>
        <taxon>Pezizomycotina</taxon>
        <taxon>Sordariomycetes</taxon>
        <taxon>Hypocreomycetidae</taxon>
        <taxon>Hypocreales</taxon>
        <taxon>Hypocreaceae</taxon>
        <taxon>Trichoderma</taxon>
    </lineage>
</organism>
<evidence type="ECO:0000313" key="2">
    <source>
        <dbReference type="EMBL" id="KAH6608173.1"/>
    </source>
</evidence>
<keyword evidence="3" id="KW-1185">Reference proteome</keyword>
<feature type="region of interest" description="Disordered" evidence="1">
    <location>
        <begin position="672"/>
        <end position="696"/>
    </location>
</feature>